<dbReference type="InterPro" id="IPR010178">
    <property type="entry name" value="Lit"/>
</dbReference>
<keyword evidence="1" id="KW-0812">Transmembrane</keyword>
<organism evidence="2 3">
    <name type="scientific">Marinilactibacillus piezotolerans</name>
    <dbReference type="NCBI Taxonomy" id="258723"/>
    <lineage>
        <taxon>Bacteria</taxon>
        <taxon>Bacillati</taxon>
        <taxon>Bacillota</taxon>
        <taxon>Bacilli</taxon>
        <taxon>Lactobacillales</taxon>
        <taxon>Carnobacteriaceae</taxon>
        <taxon>Marinilactibacillus</taxon>
    </lineage>
</organism>
<dbReference type="AlphaFoldDB" id="A0A1I4AT07"/>
<feature type="transmembrane region" description="Helical" evidence="1">
    <location>
        <begin position="93"/>
        <end position="112"/>
    </location>
</feature>
<evidence type="ECO:0000313" key="2">
    <source>
        <dbReference type="EMBL" id="SFK59534.1"/>
    </source>
</evidence>
<dbReference type="Pfam" id="PF07314">
    <property type="entry name" value="Lit"/>
    <property type="match status" value="1"/>
</dbReference>
<keyword evidence="3" id="KW-1185">Reference proteome</keyword>
<evidence type="ECO:0000313" key="3">
    <source>
        <dbReference type="Proteomes" id="UP000199589"/>
    </source>
</evidence>
<keyword evidence="1" id="KW-0472">Membrane</keyword>
<proteinExistence type="predicted"/>
<reference evidence="3" key="1">
    <citation type="submission" date="2016-10" db="EMBL/GenBank/DDBJ databases">
        <authorList>
            <person name="Varghese N."/>
            <person name="Submissions S."/>
        </authorList>
    </citation>
    <scope>NUCLEOTIDE SEQUENCE [LARGE SCALE GENOMIC DNA]</scope>
    <source>
        <strain evidence="3">DSM 16108</strain>
    </source>
</reference>
<dbReference type="Proteomes" id="UP000199589">
    <property type="component" value="Unassembled WGS sequence"/>
</dbReference>
<protein>
    <submittedName>
        <fullName evidence="2">Integral membrane protein TIGR01906</fullName>
    </submittedName>
</protein>
<sequence>MKQKIIHFSGFIALSLFILSLAIAITINFSPLYSFNINYLNITEYVNMPKEQLLTNYRILLDYLNFPWVTQLNMPNFSSSASGLFHFFEVKKLFMLDYLILIVSGICVFWFSRYMKRTNQYQKLNRYFKWGMLIPLAILFALLISFDTLFVLFHQVFFNNDAWLFNPATDSIILALPAEFFMHSFILAFGLIEVFLLIGYFITKKESLLLVSE</sequence>
<accession>A0A1I4AT07</accession>
<evidence type="ECO:0000256" key="1">
    <source>
        <dbReference type="SAM" id="Phobius"/>
    </source>
</evidence>
<feature type="transmembrane region" description="Helical" evidence="1">
    <location>
        <begin position="180"/>
        <end position="202"/>
    </location>
</feature>
<dbReference type="OrthoDB" id="9813051at2"/>
<gene>
    <name evidence="2" type="ORF">SAMN04488569_105510</name>
</gene>
<dbReference type="NCBIfam" id="TIGR01906">
    <property type="entry name" value="integ_TIGR01906"/>
    <property type="match status" value="1"/>
</dbReference>
<name>A0A1I4AT07_9LACT</name>
<dbReference type="EMBL" id="FOSJ01000055">
    <property type="protein sequence ID" value="SFK59534.1"/>
    <property type="molecule type" value="Genomic_DNA"/>
</dbReference>
<feature type="transmembrane region" description="Helical" evidence="1">
    <location>
        <begin position="133"/>
        <end position="157"/>
    </location>
</feature>
<keyword evidence="1" id="KW-1133">Transmembrane helix</keyword>